<organism evidence="6 7">
    <name type="scientific">Amycolatopsis regifaucium</name>
    <dbReference type="NCBI Taxonomy" id="546365"/>
    <lineage>
        <taxon>Bacteria</taxon>
        <taxon>Bacillati</taxon>
        <taxon>Actinomycetota</taxon>
        <taxon>Actinomycetes</taxon>
        <taxon>Pseudonocardiales</taxon>
        <taxon>Pseudonocardiaceae</taxon>
        <taxon>Amycolatopsis</taxon>
    </lineage>
</organism>
<proteinExistence type="inferred from homology"/>
<evidence type="ECO:0000256" key="3">
    <source>
        <dbReference type="ARBA" id="ARBA00022741"/>
    </source>
</evidence>
<dbReference type="InterPro" id="IPR003593">
    <property type="entry name" value="AAA+_ATPase"/>
</dbReference>
<dbReference type="Proteomes" id="UP000076321">
    <property type="component" value="Unassembled WGS sequence"/>
</dbReference>
<dbReference type="InterPro" id="IPR027417">
    <property type="entry name" value="P-loop_NTPase"/>
</dbReference>
<name>A0A154MHU3_9PSEU</name>
<evidence type="ECO:0000256" key="1">
    <source>
        <dbReference type="ARBA" id="ARBA00005417"/>
    </source>
</evidence>
<dbReference type="RefSeq" id="WP_061982331.1">
    <property type="nucleotide sequence ID" value="NZ_FOPQ01000003.1"/>
</dbReference>
<dbReference type="EMBL" id="LQCI01000018">
    <property type="protein sequence ID" value="KZB83936.1"/>
    <property type="molecule type" value="Genomic_DNA"/>
</dbReference>
<gene>
    <name evidence="6" type="ORF">AVL48_35820</name>
</gene>
<dbReference type="OrthoDB" id="3169708at2"/>
<dbReference type="CDD" id="cd03257">
    <property type="entry name" value="ABC_NikE_OppD_transporters"/>
    <property type="match status" value="1"/>
</dbReference>
<protein>
    <submittedName>
        <fullName evidence="6">Glutathione ABC transporter ATP-binding protein</fullName>
    </submittedName>
</protein>
<dbReference type="AlphaFoldDB" id="A0A154MHU3"/>
<dbReference type="Pfam" id="PF00005">
    <property type="entry name" value="ABC_tran"/>
    <property type="match status" value="2"/>
</dbReference>
<sequence>MSLVHISGLRLSAGDTEILAGVDLTIAEGEAVALAGPSGAGKTSLALAVLGHQRPGVRRTAGTVEVTGPVGYLGQDPGSLLNPYARVASILRTAAGRRVPRAFADTLLDRVALPASLARRYPHQLSGGQQQRVALAVALARSPRLLVLDEPTTALDLLAKAEVLAEIGRLRAEGVSLLWITHDLATVRELVDRVLVLDEGRVSGPESAMKGPFIANFAMKASFISRGEGASAEKALRADKLTAGYRGTPVLTGVDLTVARGECLAVLGVSGAGKSTLARCLAGLHRPGTGTVTLHEDPLKPDVRDRTTKERAAIALVAQNPAEALHPRQDVRTALVRPMRLLRGVKSREEQDAKVAELLEAVGLDSTMDKRLPGELSGGQRQRVALARALAAEPEVLICDEVTSALDAETQAEVLTLLNELRARLGLAVVLITHDAGVAVSTSDRLLVLHAGRSVLTAPTAGLVPEGADPDRVITRLLTDPSRTEQGASLV</sequence>
<reference evidence="6 7" key="1">
    <citation type="submission" date="2015-12" db="EMBL/GenBank/DDBJ databases">
        <title>Amycolatopsis regifaucium genome sequencing and assembly.</title>
        <authorList>
            <person name="Mayilraj S."/>
        </authorList>
    </citation>
    <scope>NUCLEOTIDE SEQUENCE [LARGE SCALE GENOMIC DNA]</scope>
    <source>
        <strain evidence="6 7">GY080</strain>
    </source>
</reference>
<dbReference type="InterPro" id="IPR003439">
    <property type="entry name" value="ABC_transporter-like_ATP-bd"/>
</dbReference>
<dbReference type="InterPro" id="IPR017871">
    <property type="entry name" value="ABC_transporter-like_CS"/>
</dbReference>
<evidence type="ECO:0000313" key="7">
    <source>
        <dbReference type="Proteomes" id="UP000076321"/>
    </source>
</evidence>
<dbReference type="SMART" id="SM00382">
    <property type="entry name" value="AAA"/>
    <property type="match status" value="2"/>
</dbReference>
<dbReference type="SUPFAM" id="SSF52540">
    <property type="entry name" value="P-loop containing nucleoside triphosphate hydrolases"/>
    <property type="match status" value="2"/>
</dbReference>
<comment type="similarity">
    <text evidence="1">Belongs to the ABC transporter superfamily.</text>
</comment>
<keyword evidence="3" id="KW-0547">Nucleotide-binding</keyword>
<dbReference type="PANTHER" id="PTHR43776">
    <property type="entry name" value="TRANSPORT ATP-BINDING PROTEIN"/>
    <property type="match status" value="1"/>
</dbReference>
<evidence type="ECO:0000256" key="2">
    <source>
        <dbReference type="ARBA" id="ARBA00022448"/>
    </source>
</evidence>
<evidence type="ECO:0000256" key="4">
    <source>
        <dbReference type="ARBA" id="ARBA00022840"/>
    </source>
</evidence>
<accession>A0A154MHU3</accession>
<dbReference type="PANTHER" id="PTHR43776:SF7">
    <property type="entry name" value="D,D-DIPEPTIDE TRANSPORT ATP-BINDING PROTEIN DDPF-RELATED"/>
    <property type="match status" value="1"/>
</dbReference>
<dbReference type="Gene3D" id="3.40.50.300">
    <property type="entry name" value="P-loop containing nucleotide triphosphate hydrolases"/>
    <property type="match status" value="2"/>
</dbReference>
<comment type="caution">
    <text evidence="6">The sequence shown here is derived from an EMBL/GenBank/DDBJ whole genome shotgun (WGS) entry which is preliminary data.</text>
</comment>
<dbReference type="PROSITE" id="PS50893">
    <property type="entry name" value="ABC_TRANSPORTER_2"/>
    <property type="match status" value="2"/>
</dbReference>
<dbReference type="GO" id="GO:0016887">
    <property type="term" value="F:ATP hydrolysis activity"/>
    <property type="evidence" value="ECO:0007669"/>
    <property type="project" value="InterPro"/>
</dbReference>
<keyword evidence="2" id="KW-0813">Transport</keyword>
<keyword evidence="4 6" id="KW-0067">ATP-binding</keyword>
<feature type="domain" description="ABC transporter" evidence="5">
    <location>
        <begin position="4"/>
        <end position="224"/>
    </location>
</feature>
<dbReference type="PROSITE" id="PS00211">
    <property type="entry name" value="ABC_TRANSPORTER_1"/>
    <property type="match status" value="2"/>
</dbReference>
<dbReference type="GO" id="GO:0005524">
    <property type="term" value="F:ATP binding"/>
    <property type="evidence" value="ECO:0007669"/>
    <property type="project" value="UniProtKB-KW"/>
</dbReference>
<evidence type="ECO:0000313" key="6">
    <source>
        <dbReference type="EMBL" id="KZB83936.1"/>
    </source>
</evidence>
<feature type="domain" description="ABC transporter" evidence="5">
    <location>
        <begin position="236"/>
        <end position="476"/>
    </location>
</feature>
<dbReference type="GO" id="GO:0055085">
    <property type="term" value="P:transmembrane transport"/>
    <property type="evidence" value="ECO:0007669"/>
    <property type="project" value="UniProtKB-ARBA"/>
</dbReference>
<dbReference type="InterPro" id="IPR050319">
    <property type="entry name" value="ABC_transp_ATP-bind"/>
</dbReference>
<evidence type="ECO:0000259" key="5">
    <source>
        <dbReference type="PROSITE" id="PS50893"/>
    </source>
</evidence>